<name>A0A8S4F6F5_PLUXY</name>
<feature type="chain" id="PRO_5035712805" evidence="1">
    <location>
        <begin position="20"/>
        <end position="116"/>
    </location>
</feature>
<protein>
    <submittedName>
        <fullName evidence="2">(diamondback moth) hypothetical protein</fullName>
    </submittedName>
</protein>
<organism evidence="2 3">
    <name type="scientific">Plutella xylostella</name>
    <name type="common">Diamondback moth</name>
    <name type="synonym">Plutella maculipennis</name>
    <dbReference type="NCBI Taxonomy" id="51655"/>
    <lineage>
        <taxon>Eukaryota</taxon>
        <taxon>Metazoa</taxon>
        <taxon>Ecdysozoa</taxon>
        <taxon>Arthropoda</taxon>
        <taxon>Hexapoda</taxon>
        <taxon>Insecta</taxon>
        <taxon>Pterygota</taxon>
        <taxon>Neoptera</taxon>
        <taxon>Endopterygota</taxon>
        <taxon>Lepidoptera</taxon>
        <taxon>Glossata</taxon>
        <taxon>Ditrysia</taxon>
        <taxon>Yponomeutoidea</taxon>
        <taxon>Plutellidae</taxon>
        <taxon>Plutella</taxon>
    </lineage>
</organism>
<dbReference type="EMBL" id="CAJHNJ030000027">
    <property type="protein sequence ID" value="CAG9122555.1"/>
    <property type="molecule type" value="Genomic_DNA"/>
</dbReference>
<keyword evidence="3" id="KW-1185">Reference proteome</keyword>
<evidence type="ECO:0000313" key="2">
    <source>
        <dbReference type="EMBL" id="CAG9122555.1"/>
    </source>
</evidence>
<proteinExistence type="predicted"/>
<evidence type="ECO:0000313" key="3">
    <source>
        <dbReference type="Proteomes" id="UP000653454"/>
    </source>
</evidence>
<evidence type="ECO:0000256" key="1">
    <source>
        <dbReference type="SAM" id="SignalP"/>
    </source>
</evidence>
<comment type="caution">
    <text evidence="2">The sequence shown here is derived from an EMBL/GenBank/DDBJ whole genome shotgun (WGS) entry which is preliminary data.</text>
</comment>
<dbReference type="InterPro" id="IPR031734">
    <property type="entry name" value="MBF2"/>
</dbReference>
<keyword evidence="1" id="KW-0732">Signal</keyword>
<reference evidence="2" key="1">
    <citation type="submission" date="2020-11" db="EMBL/GenBank/DDBJ databases">
        <authorList>
            <person name="Whiteford S."/>
        </authorList>
    </citation>
    <scope>NUCLEOTIDE SEQUENCE</scope>
</reference>
<gene>
    <name evidence="2" type="ORF">PLXY2_LOCUS7633</name>
</gene>
<dbReference type="Proteomes" id="UP000653454">
    <property type="component" value="Unassembled WGS sequence"/>
</dbReference>
<sequence length="116" mass="13134">MRWFIPLTVLVLCVNVFEAKDFVLGTRSNNLLISTEKIVYRRIPLIKRDKEYTYTDTKDRIIKAVIARDLARTGGEVSLVSGGLGNTSVTLHFESERGVGLNYLVLIFTNKADTKR</sequence>
<dbReference type="AlphaFoldDB" id="A0A8S4F6F5"/>
<accession>A0A8S4F6F5</accession>
<feature type="signal peptide" evidence="1">
    <location>
        <begin position="1"/>
        <end position="19"/>
    </location>
</feature>
<dbReference type="Pfam" id="PF15868">
    <property type="entry name" value="MBF2"/>
    <property type="match status" value="1"/>
</dbReference>